<dbReference type="InterPro" id="IPR013328">
    <property type="entry name" value="6PGD_dom2"/>
</dbReference>
<organism evidence="7 8">
    <name type="scientific">Lyngbya confervoides BDU141951</name>
    <dbReference type="NCBI Taxonomy" id="1574623"/>
    <lineage>
        <taxon>Bacteria</taxon>
        <taxon>Bacillati</taxon>
        <taxon>Cyanobacteriota</taxon>
        <taxon>Cyanophyceae</taxon>
        <taxon>Oscillatoriophycideae</taxon>
        <taxon>Oscillatoriales</taxon>
        <taxon>Microcoleaceae</taxon>
        <taxon>Lyngbya</taxon>
    </lineage>
</organism>
<dbReference type="PIRSF" id="PIRSF000103">
    <property type="entry name" value="HIBADH"/>
    <property type="match status" value="1"/>
</dbReference>
<dbReference type="SUPFAM" id="SSF51735">
    <property type="entry name" value="NAD(P)-binding Rossmann-fold domains"/>
    <property type="match status" value="1"/>
</dbReference>
<protein>
    <submittedName>
        <fullName evidence="7">NAD(P)-dependent oxidoreductase</fullName>
    </submittedName>
</protein>
<feature type="domain" description="6-phosphogluconate dehydrogenase NADP-binding" evidence="5">
    <location>
        <begin position="1"/>
        <end position="145"/>
    </location>
</feature>
<keyword evidence="2" id="KW-0560">Oxidoreductase</keyword>
<keyword evidence="3" id="KW-0520">NAD</keyword>
<name>A0ABD4SZ18_9CYAN</name>
<gene>
    <name evidence="7" type="ORF">QQ91_0000415</name>
</gene>
<feature type="domain" description="3-hydroxyisobutyrate dehydrogenase-like NAD-binding" evidence="6">
    <location>
        <begin position="152"/>
        <end position="267"/>
    </location>
</feature>
<dbReference type="Pfam" id="PF14833">
    <property type="entry name" value="NAD_binding_11"/>
    <property type="match status" value="1"/>
</dbReference>
<evidence type="ECO:0000313" key="7">
    <source>
        <dbReference type="EMBL" id="MCM1981297.1"/>
    </source>
</evidence>
<dbReference type="PANTHER" id="PTHR43580:SF9">
    <property type="entry name" value="GLYOXYLATE_SUCCINIC SEMIALDEHYDE REDUCTASE 1"/>
    <property type="match status" value="1"/>
</dbReference>
<dbReference type="InterPro" id="IPR051265">
    <property type="entry name" value="HIBADH-related_NP60_sf"/>
</dbReference>
<comment type="similarity">
    <text evidence="1">Belongs to the HIBADH-related family.</text>
</comment>
<accession>A0ABD4SZ18</accession>
<dbReference type="InterPro" id="IPR029154">
    <property type="entry name" value="HIBADH-like_NADP-bd"/>
</dbReference>
<dbReference type="InterPro" id="IPR036291">
    <property type="entry name" value="NAD(P)-bd_dom_sf"/>
</dbReference>
<evidence type="ECO:0000259" key="6">
    <source>
        <dbReference type="Pfam" id="PF14833"/>
    </source>
</evidence>
<proteinExistence type="inferred from homology"/>
<dbReference type="InterPro" id="IPR008927">
    <property type="entry name" value="6-PGluconate_DH-like_C_sf"/>
</dbReference>
<evidence type="ECO:0000256" key="4">
    <source>
        <dbReference type="PIRSR" id="PIRSR000103-1"/>
    </source>
</evidence>
<dbReference type="Proteomes" id="UP000031561">
    <property type="component" value="Unassembled WGS sequence"/>
</dbReference>
<dbReference type="PANTHER" id="PTHR43580">
    <property type="entry name" value="OXIDOREDUCTASE GLYR1-RELATED"/>
    <property type="match status" value="1"/>
</dbReference>
<keyword evidence="8" id="KW-1185">Reference proteome</keyword>
<dbReference type="Pfam" id="PF03446">
    <property type="entry name" value="NAD_binding_2"/>
    <property type="match status" value="1"/>
</dbReference>
<evidence type="ECO:0000259" key="5">
    <source>
        <dbReference type="Pfam" id="PF03446"/>
    </source>
</evidence>
<feature type="active site" evidence="4">
    <location>
        <position position="158"/>
    </location>
</feature>
<reference evidence="7 8" key="1">
    <citation type="journal article" date="2015" name="Genome Announc.">
        <title>Draft Genome Sequence of Filamentous Marine Cyanobacterium Lyngbya confervoides Strain BDU141951.</title>
        <authorList>
            <person name="Chandrababunaidu M.M."/>
            <person name="Sen D."/>
            <person name="Tripathy S."/>
        </authorList>
    </citation>
    <scope>NUCLEOTIDE SEQUENCE [LARGE SCALE GENOMIC DNA]</scope>
    <source>
        <strain evidence="7 8">BDU141951</strain>
    </source>
</reference>
<dbReference type="GO" id="GO:0016491">
    <property type="term" value="F:oxidoreductase activity"/>
    <property type="evidence" value="ECO:0007669"/>
    <property type="project" value="UniProtKB-KW"/>
</dbReference>
<dbReference type="AlphaFoldDB" id="A0ABD4SZ18"/>
<evidence type="ECO:0000256" key="3">
    <source>
        <dbReference type="ARBA" id="ARBA00023027"/>
    </source>
</evidence>
<dbReference type="InterPro" id="IPR015815">
    <property type="entry name" value="HIBADH-related"/>
</dbReference>
<evidence type="ECO:0000313" key="8">
    <source>
        <dbReference type="Proteomes" id="UP000031561"/>
    </source>
</evidence>
<dbReference type="Gene3D" id="3.40.50.720">
    <property type="entry name" value="NAD(P)-binding Rossmann-like Domain"/>
    <property type="match status" value="1"/>
</dbReference>
<dbReference type="EMBL" id="JTHE03000004">
    <property type="protein sequence ID" value="MCM1981297.1"/>
    <property type="molecule type" value="Genomic_DNA"/>
</dbReference>
<comment type="caution">
    <text evidence="7">The sequence shown here is derived from an EMBL/GenBank/DDBJ whole genome shotgun (WGS) entry which is preliminary data.</text>
</comment>
<sequence length="295" mass="31377">MGSPIALRLQACGYPVVVYNRTIAKTQPLQVAGIRVVEPVSALIRLCDVILLTLTDAPAIAALLFDPAHPLDLDQKTVIQMGTISPAESQTLAQQVAQRGGEYLEAPVLGSIPEAQAGTLLVMVGGEESQFERWLPLFEALGTAPRHIGAVGTAAALKLGLNQLIGALTAAFSTSLAFVQGYEVPVDLFMAILRESALYAPTFDKKLPRIQAQNFQNPNFPTKHLLKDLRLFCEAAQEVQLELAPVQALCQILEQAMVSYADQDYCALSTAVNPGAVNPGTVNPGAVNPGADPAR</sequence>
<dbReference type="SUPFAM" id="SSF48179">
    <property type="entry name" value="6-phosphogluconate dehydrogenase C-terminal domain-like"/>
    <property type="match status" value="1"/>
</dbReference>
<evidence type="ECO:0000256" key="1">
    <source>
        <dbReference type="ARBA" id="ARBA00009080"/>
    </source>
</evidence>
<dbReference type="InterPro" id="IPR006115">
    <property type="entry name" value="6PGDH_NADP-bd"/>
</dbReference>
<evidence type="ECO:0000256" key="2">
    <source>
        <dbReference type="ARBA" id="ARBA00023002"/>
    </source>
</evidence>
<dbReference type="Gene3D" id="1.10.1040.10">
    <property type="entry name" value="N-(1-d-carboxylethyl)-l-norvaline Dehydrogenase, domain 2"/>
    <property type="match status" value="1"/>
</dbReference>